<reference evidence="2 3" key="1">
    <citation type="journal article" date="2016" name="Eur. J. Clin. Microbiol. Infect. Dis.">
        <title>Whole genome sequencing as a tool for phylogenetic analysis of clinical strains of Mitis group streptococci.</title>
        <authorList>
            <person name="Rasmussen L.H."/>
            <person name="Dargis R."/>
            <person name="Hojholt K."/>
            <person name="Christensen J.J."/>
            <person name="Skovgaard O."/>
            <person name="Justesen U.S."/>
            <person name="Rosenvinge F.S."/>
            <person name="Moser C."/>
            <person name="Lukjancenko O."/>
            <person name="Rasmussen S."/>
            <person name="Nielsen X.C."/>
        </authorList>
    </citation>
    <scope>NUCLEOTIDE SEQUENCE [LARGE SCALE GENOMIC DNA]</scope>
    <source>
        <strain evidence="2 3">OD_339823_10</strain>
    </source>
</reference>
<evidence type="ECO:0000313" key="3">
    <source>
        <dbReference type="Proteomes" id="UP000193633"/>
    </source>
</evidence>
<accession>A0A1X1G3H1</accession>
<dbReference type="Proteomes" id="UP000193633">
    <property type="component" value="Unassembled WGS sequence"/>
</dbReference>
<gene>
    <name evidence="2" type="ORF">B7728_01915</name>
</gene>
<dbReference type="RefSeq" id="WP_084851289.1">
    <property type="nucleotide sequence ID" value="NZ_NCUD01000039.1"/>
</dbReference>
<evidence type="ECO:0000313" key="2">
    <source>
        <dbReference type="EMBL" id="ORO41389.1"/>
    </source>
</evidence>
<protein>
    <submittedName>
        <fullName evidence="2">Uncharacterized protein</fullName>
    </submittedName>
</protein>
<comment type="caution">
    <text evidence="2">The sequence shown here is derived from an EMBL/GenBank/DDBJ whole genome shotgun (WGS) entry which is preliminary data.</text>
</comment>
<proteinExistence type="predicted"/>
<sequence>MTTSNVLPKIQSIVSQVNTKRDAMDDYKQKLDTAKNELEKAKSAREKNFSFETDNKVSELENYILRVESRYNILQREFDEDVPSKLREVEELYNAYLIEQWGQNEEVKELTKRTLDSFKETVTLLGLYTKKPSELNKQVLPHVVNDDFRKAFKGQTTFIGADNHSLANGVPLDYDTYQKLYTAGRALGVNLG</sequence>
<name>A0A1X1G3H1_STROR</name>
<evidence type="ECO:0000256" key="1">
    <source>
        <dbReference type="SAM" id="Coils"/>
    </source>
</evidence>
<feature type="coiled-coil region" evidence="1">
    <location>
        <begin position="17"/>
        <end position="77"/>
    </location>
</feature>
<keyword evidence="1" id="KW-0175">Coiled coil</keyword>
<dbReference type="EMBL" id="NCUD01000039">
    <property type="protein sequence ID" value="ORO41389.1"/>
    <property type="molecule type" value="Genomic_DNA"/>
</dbReference>
<organism evidence="2 3">
    <name type="scientific">Streptococcus oralis subsp. tigurinus</name>
    <dbReference type="NCBI Taxonomy" id="1077464"/>
    <lineage>
        <taxon>Bacteria</taxon>
        <taxon>Bacillati</taxon>
        <taxon>Bacillota</taxon>
        <taxon>Bacilli</taxon>
        <taxon>Lactobacillales</taxon>
        <taxon>Streptococcaceae</taxon>
        <taxon>Streptococcus</taxon>
    </lineage>
</organism>
<dbReference type="AlphaFoldDB" id="A0A1X1G3H1"/>